<feature type="domain" description="EGF-like" evidence="3">
    <location>
        <begin position="317"/>
        <end position="357"/>
    </location>
</feature>
<feature type="domain" description="EGF-like" evidence="3">
    <location>
        <begin position="651"/>
        <end position="681"/>
    </location>
</feature>
<dbReference type="PANTHER" id="PTHR23275:SF100">
    <property type="entry name" value="EGF-LIKE DOMAIN-CONTAINING PROTEIN"/>
    <property type="match status" value="1"/>
</dbReference>
<gene>
    <name evidence="4" type="ORF">DHA2_152054</name>
</gene>
<keyword evidence="2" id="KW-0732">Signal</keyword>
<dbReference type="SUPFAM" id="SSF57184">
    <property type="entry name" value="Growth factor receptor domain"/>
    <property type="match status" value="3"/>
</dbReference>
<keyword evidence="1" id="KW-0472">Membrane</keyword>
<reference evidence="4 5" key="2">
    <citation type="journal article" date="2013" name="Genome Biol. Evol.">
        <title>Genome sequencing of Giardia lamblia genotypes A2 and B isolates (DH and GS) and comparative analysis with the genomes of genotypes A1 and E (WB and Pig).</title>
        <authorList>
            <person name="Adam R.D."/>
            <person name="Dahlstrom E.W."/>
            <person name="Martens C.A."/>
            <person name="Bruno D.P."/>
            <person name="Barbian K.D."/>
            <person name="Ricklefs S.M."/>
            <person name="Hernandez M.M."/>
            <person name="Narla N.P."/>
            <person name="Patel R.B."/>
            <person name="Porcella S.F."/>
            <person name="Nash T.E."/>
        </authorList>
    </citation>
    <scope>NUCLEOTIDE SEQUENCE [LARGE SCALE GENOMIC DNA]</scope>
    <source>
        <strain evidence="4 5">DH</strain>
    </source>
</reference>
<dbReference type="VEuPathDB" id="GiardiaDB:GL50803_0010659"/>
<dbReference type="Gene3D" id="2.10.220.10">
    <property type="entry name" value="Hormone Receptor, Insulin-like Growth Factor Receptor 1, Chain A, domain 2"/>
    <property type="match status" value="3"/>
</dbReference>
<keyword evidence="1" id="KW-0812">Transmembrane</keyword>
<sequence length="726" mass="75715">MAYIRMLLLTFYFIVNSFAAPCQQKGYHMVTCKPNSCERVGAIEICVQCRAGGVPINGQCFLFDTSYVAEARCTKSDGTALTSSDTTCGKCGGEYFLFMGGCYGIKYRPGNEICTRADDGKCTTCNTGNSDKYVFKNGDPNAAPGTECILCHDTMGANGYTGIANCAECSHAGTSSGAATCGKCQTEYFKSGDTCTPCGADCWICESTAKCTVCKYGKYMKENGNDRTCVGTDECGTGKYADVRTNQCKPCMNTSINECAACTYSDTLRKPVCTGCNSGAKPLLKVDPDGSATCVAEGECASGNTHFLEQSPKACVPCGDAKNGGILGCSTCSSKTTCTKCLDGYYNSGNGSPATCTACGANCATCTEDGDNKCKTCKQGFFLKNSGTPGECFACNDTKNGGSEGCSQCTMEGNTFKCTGCKANYYREPGNAGAVICEKFCEDPTVCRGIFRACRATVFDSAGAFSQYCSLCGDPATFPIDGVCTEDKGGNTCANGVCTRCVAGYFLYMGGCYSTQKAPGSHMCKSAEGGRCTVPGESGRYFVVPGASSTDQSVLTCSNPVGTLTGTGSTAKAYVGVYGCSACTTPVAPSDGGMTAAVCTACNNNNKPNLAGSECLTCTVNGCSHCDMDNKCSACTEGGKRPNTDGSQCIPCSIDGCVRCSEENKCGQCGDDYRLEGEACIFTKPSGGNRSGLNKEAIAGIAVAVIIVVGGLVGFLCWWFIYRRRK</sequence>
<evidence type="ECO:0000313" key="4">
    <source>
        <dbReference type="EMBL" id="ESU36162.1"/>
    </source>
</evidence>
<dbReference type="VEuPathDB" id="GiardiaDB:QR46_1121"/>
<feature type="domain" description="EGF-like" evidence="3">
    <location>
        <begin position="358"/>
        <end position="393"/>
    </location>
</feature>
<dbReference type="VEuPathDB" id="GiardiaDB:GL50581_2081"/>
<accession>V6TCS2</accession>
<dbReference type="Proteomes" id="UP000018320">
    <property type="component" value="Unassembled WGS sequence"/>
</dbReference>
<evidence type="ECO:0000259" key="3">
    <source>
        <dbReference type="SMART" id="SM00181"/>
    </source>
</evidence>
<dbReference type="SMART" id="SM00181">
    <property type="entry name" value="EGF"/>
    <property type="match status" value="6"/>
</dbReference>
<evidence type="ECO:0000313" key="5">
    <source>
        <dbReference type="Proteomes" id="UP000018320"/>
    </source>
</evidence>
<feature type="transmembrane region" description="Helical" evidence="1">
    <location>
        <begin position="697"/>
        <end position="721"/>
    </location>
</feature>
<dbReference type="Pfam" id="PF03302">
    <property type="entry name" value="VSP"/>
    <property type="match status" value="1"/>
</dbReference>
<evidence type="ECO:0000256" key="1">
    <source>
        <dbReference type="SAM" id="Phobius"/>
    </source>
</evidence>
<name>V6TCS2_GIAIN</name>
<comment type="caution">
    <text evidence="4">The sequence shown here is derived from an EMBL/GenBank/DDBJ whole genome shotgun (WGS) entry which is preliminary data.</text>
</comment>
<organism evidence="4 5">
    <name type="scientific">Giardia intestinalis</name>
    <name type="common">Giardia lamblia</name>
    <dbReference type="NCBI Taxonomy" id="5741"/>
    <lineage>
        <taxon>Eukaryota</taxon>
        <taxon>Metamonada</taxon>
        <taxon>Diplomonadida</taxon>
        <taxon>Hexamitidae</taxon>
        <taxon>Giardiinae</taxon>
        <taxon>Giardia</taxon>
    </lineage>
</organism>
<keyword evidence="1" id="KW-1133">Transmembrane helix</keyword>
<dbReference type="VEuPathDB" id="GiardiaDB:DHA2_152054"/>
<dbReference type="SMART" id="SM00261">
    <property type="entry name" value="FU"/>
    <property type="match status" value="4"/>
</dbReference>
<feature type="domain" description="EGF-like" evidence="3">
    <location>
        <begin position="113"/>
        <end position="167"/>
    </location>
</feature>
<feature type="chain" id="PRO_5004751556" evidence="2">
    <location>
        <begin position="20"/>
        <end position="726"/>
    </location>
</feature>
<evidence type="ECO:0000256" key="2">
    <source>
        <dbReference type="SAM" id="SignalP"/>
    </source>
</evidence>
<proteinExistence type="predicted"/>
<dbReference type="AlphaFoldDB" id="V6TCS2"/>
<feature type="domain" description="EGF-like" evidence="3">
    <location>
        <begin position="197"/>
        <end position="230"/>
    </location>
</feature>
<dbReference type="PANTHER" id="PTHR23275">
    <property type="entry name" value="CABRIOLET.-RELATED"/>
    <property type="match status" value="1"/>
</dbReference>
<dbReference type="InterPro" id="IPR006212">
    <property type="entry name" value="Furin_repeat"/>
</dbReference>
<protein>
    <submittedName>
        <fullName evidence="4">Variant-specific surface protein</fullName>
    </submittedName>
</protein>
<feature type="signal peptide" evidence="2">
    <location>
        <begin position="1"/>
        <end position="19"/>
    </location>
</feature>
<dbReference type="InterPro" id="IPR009030">
    <property type="entry name" value="Growth_fac_rcpt_cys_sf"/>
</dbReference>
<dbReference type="InterPro" id="IPR005127">
    <property type="entry name" value="Giardia_VSP"/>
</dbReference>
<feature type="domain" description="EGF-like" evidence="3">
    <location>
        <begin position="394"/>
        <end position="438"/>
    </location>
</feature>
<dbReference type="EMBL" id="AHGT01000054">
    <property type="protein sequence ID" value="ESU36162.1"/>
    <property type="molecule type" value="Genomic_DNA"/>
</dbReference>
<dbReference type="InterPro" id="IPR000742">
    <property type="entry name" value="EGF"/>
</dbReference>
<dbReference type="InterPro" id="IPR052798">
    <property type="entry name" value="Giardia_VSA"/>
</dbReference>
<reference evidence="5" key="1">
    <citation type="submission" date="2012-02" db="EMBL/GenBank/DDBJ databases">
        <title>Genome sequencing of Giardia lamblia Genotypes A2 and B isolates (DH and GS) and comparative analysis with the genomes of Genotypes A1 and E (WB and Pig).</title>
        <authorList>
            <person name="Adam R."/>
            <person name="Dahlstrom E."/>
            <person name="Martens C."/>
            <person name="Bruno D."/>
            <person name="Barbian K."/>
            <person name="Porcella S.F."/>
            <person name="Nash T."/>
        </authorList>
    </citation>
    <scope>NUCLEOTIDE SEQUENCE</scope>
    <source>
        <strain evidence="5">DH</strain>
    </source>
</reference>